<keyword evidence="4" id="KW-1185">Reference proteome</keyword>
<reference evidence="3 4" key="1">
    <citation type="submission" date="2024-03" db="EMBL/GenBank/DDBJ databases">
        <title>Mouse gut bacterial collection (mGBC) of GemPharmatech.</title>
        <authorList>
            <person name="He Y."/>
            <person name="Dong L."/>
            <person name="Wu D."/>
            <person name="Gao X."/>
            <person name="Lin Z."/>
        </authorList>
    </citation>
    <scope>NUCLEOTIDE SEQUENCE [LARGE SCALE GENOMIC DNA]</scope>
    <source>
        <strain evidence="3 4">54-13</strain>
    </source>
</reference>
<dbReference type="Pfam" id="PF11396">
    <property type="entry name" value="PepSY_like"/>
    <property type="match status" value="1"/>
</dbReference>
<gene>
    <name evidence="3" type="ORF">AAK873_09595</name>
</gene>
<name>A0ABV4CWT8_9BACT</name>
<sequence length="158" mass="17648">MNKIIRKILPAVAVLLMAGNIHVNAQRVASVENSDLPEAAKTFLKKHFNGVAIHEYDKKFWSNSYELELSDGTDIDFDSKGRCTEVSAPDDKLLDVALVRELLPAAACLTLTNDNLLESVEEIEYNPSKGYRVEVRHGSLDDYRFDTGGKLIKVTHDD</sequence>
<feature type="signal peptide" evidence="1">
    <location>
        <begin position="1"/>
        <end position="25"/>
    </location>
</feature>
<dbReference type="Gene3D" id="3.40.1420.30">
    <property type="match status" value="1"/>
</dbReference>
<keyword evidence="1" id="KW-0732">Signal</keyword>
<evidence type="ECO:0000313" key="3">
    <source>
        <dbReference type="EMBL" id="MEY8245865.1"/>
    </source>
</evidence>
<dbReference type="RefSeq" id="WP_369863535.1">
    <property type="nucleotide sequence ID" value="NZ_JBCLPP010000025.1"/>
</dbReference>
<proteinExistence type="predicted"/>
<organism evidence="3 4">
    <name type="scientific">Heminiphilus faecis</name>
    <dbReference type="NCBI Taxonomy" id="2601703"/>
    <lineage>
        <taxon>Bacteria</taxon>
        <taxon>Pseudomonadati</taxon>
        <taxon>Bacteroidota</taxon>
        <taxon>Bacteroidia</taxon>
        <taxon>Bacteroidales</taxon>
        <taxon>Muribaculaceae</taxon>
        <taxon>Heminiphilus</taxon>
    </lineage>
</organism>
<evidence type="ECO:0000256" key="1">
    <source>
        <dbReference type="SAM" id="SignalP"/>
    </source>
</evidence>
<dbReference type="SUPFAM" id="SSF160574">
    <property type="entry name" value="BT0923-like"/>
    <property type="match status" value="1"/>
</dbReference>
<protein>
    <submittedName>
        <fullName evidence="3">PepSY-like domain-containing protein</fullName>
    </submittedName>
</protein>
<feature type="chain" id="PRO_5047223127" evidence="1">
    <location>
        <begin position="26"/>
        <end position="158"/>
    </location>
</feature>
<evidence type="ECO:0000259" key="2">
    <source>
        <dbReference type="Pfam" id="PF11396"/>
    </source>
</evidence>
<evidence type="ECO:0000313" key="4">
    <source>
        <dbReference type="Proteomes" id="UP001565200"/>
    </source>
</evidence>
<accession>A0ABV4CWT8</accession>
<dbReference type="EMBL" id="JBCLPP010000025">
    <property type="protein sequence ID" value="MEY8245865.1"/>
    <property type="molecule type" value="Genomic_DNA"/>
</dbReference>
<feature type="domain" description="Putative beta-lactamase-inhibitor-like PepSY-like" evidence="2">
    <location>
        <begin position="63"/>
        <end position="153"/>
    </location>
</feature>
<dbReference type="InterPro" id="IPR021533">
    <property type="entry name" value="PepSY-like"/>
</dbReference>
<dbReference type="Proteomes" id="UP001565200">
    <property type="component" value="Unassembled WGS sequence"/>
</dbReference>
<comment type="caution">
    <text evidence="3">The sequence shown here is derived from an EMBL/GenBank/DDBJ whole genome shotgun (WGS) entry which is preliminary data.</text>
</comment>